<organism evidence="1 2">
    <name type="scientific">Mesobacterium hydrothermale</name>
    <dbReference type="NCBI Taxonomy" id="3111907"/>
    <lineage>
        <taxon>Bacteria</taxon>
        <taxon>Pseudomonadati</taxon>
        <taxon>Pseudomonadota</taxon>
        <taxon>Alphaproteobacteria</taxon>
        <taxon>Rhodobacterales</taxon>
        <taxon>Roseobacteraceae</taxon>
        <taxon>Mesobacterium</taxon>
    </lineage>
</organism>
<protein>
    <submittedName>
        <fullName evidence="1">Uncharacterized protein</fullName>
    </submittedName>
</protein>
<dbReference type="Proteomes" id="UP001348149">
    <property type="component" value="Unassembled WGS sequence"/>
</dbReference>
<gene>
    <name evidence="1" type="ORF">VK792_04745</name>
</gene>
<dbReference type="RefSeq" id="WP_326296205.1">
    <property type="nucleotide sequence ID" value="NZ_JAYLLH010000004.1"/>
</dbReference>
<comment type="caution">
    <text evidence="1">The sequence shown here is derived from an EMBL/GenBank/DDBJ whole genome shotgun (WGS) entry which is preliminary data.</text>
</comment>
<evidence type="ECO:0000313" key="1">
    <source>
        <dbReference type="EMBL" id="MEC3860582.1"/>
    </source>
</evidence>
<reference evidence="1 2" key="1">
    <citation type="submission" date="2024-01" db="EMBL/GenBank/DDBJ databases">
        <title>Mesobacterium rodlantinim sp. nov., isolated from shallow sea hydrothermal systems off Kueishantao Island.</title>
        <authorList>
            <person name="Su Z."/>
            <person name="Tang K."/>
        </authorList>
    </citation>
    <scope>NUCLEOTIDE SEQUENCE [LARGE SCALE GENOMIC DNA]</scope>
    <source>
        <strain evidence="1 2">TK19101</strain>
    </source>
</reference>
<sequence length="86" mass="10170">MRHFADPLTSVQSRLRQRQHARLFDLQHQQDIQSALNDEFEEIAVVSPYFARQFQASADASLRVCSDTDRPCEAPPRRAFWLRRQR</sequence>
<name>A0ABU6HDP8_9RHOB</name>
<evidence type="ECO:0000313" key="2">
    <source>
        <dbReference type="Proteomes" id="UP001348149"/>
    </source>
</evidence>
<keyword evidence="2" id="KW-1185">Reference proteome</keyword>
<dbReference type="EMBL" id="JAYLLH010000004">
    <property type="protein sequence ID" value="MEC3860582.1"/>
    <property type="molecule type" value="Genomic_DNA"/>
</dbReference>
<proteinExistence type="predicted"/>
<accession>A0ABU6HDP8</accession>